<evidence type="ECO:0000256" key="2">
    <source>
        <dbReference type="SAM" id="SignalP"/>
    </source>
</evidence>
<keyword evidence="2" id="KW-0732">Signal</keyword>
<proteinExistence type="predicted"/>
<protein>
    <submittedName>
        <fullName evidence="4">Uncharacterized protein LOC113403770</fullName>
    </submittedName>
</protein>
<dbReference type="Proteomes" id="UP001652626">
    <property type="component" value="Chromosome 20"/>
</dbReference>
<gene>
    <name evidence="4" type="primary">LOC113403770</name>
</gene>
<feature type="signal peptide" evidence="2">
    <location>
        <begin position="1"/>
        <end position="16"/>
    </location>
</feature>
<feature type="chain" id="PRO_5045309943" evidence="2">
    <location>
        <begin position="17"/>
        <end position="478"/>
    </location>
</feature>
<feature type="region of interest" description="Disordered" evidence="1">
    <location>
        <begin position="62"/>
        <end position="107"/>
    </location>
</feature>
<dbReference type="OrthoDB" id="7464143at2759"/>
<dbReference type="GeneID" id="113403770"/>
<feature type="compositionally biased region" description="Basic and acidic residues" evidence="1">
    <location>
        <begin position="303"/>
        <end position="325"/>
    </location>
</feature>
<sequence>MKRIFVLLCLITRACFEMQTVQHFYISRKARSNSQPINSGYVYTQVNDEPVKFSTFYNKIRDRSSSESGDQKDSSMKLDEKKRKEKGTQLFDSSYNNRTKGPPSSRKYLYDSMSDTGEYQNVAASNIESTYDTNHDFHNDDEDIRTDSRNYYGWPYFYHSLYEYEPMNFNIEYEKAKDKRFISLEVDKVIPVHENSDEDIPDPQIYSSYKDMNVLTTDNPNYGNQPFFSYVLNDYFDKTYDDDPLNFKGIPWAKEVDHKIPFKDIYDSSKRVRRLNDNNPEDRSDYSLGRDTIQESLNGKSYASDHDSEFNKNGKENKHSYTGDYKKNDQNYGAFKDFADAFTNRFGSEDHNKVAKYSIKNNTDKGGKKKGFRKVYHKDEYQEHNEFFDDNNSSVNKEENGESKVRVGGSEALLRSQAAAALGNTQNKLNKAEDVSSHIYDQTHAGKQRHGGIENKYNQFRDLVKNAAFSNNADYFNI</sequence>
<organism evidence="3 4">
    <name type="scientific">Vanessa tameamea</name>
    <name type="common">Kamehameha butterfly</name>
    <dbReference type="NCBI Taxonomy" id="334116"/>
    <lineage>
        <taxon>Eukaryota</taxon>
        <taxon>Metazoa</taxon>
        <taxon>Ecdysozoa</taxon>
        <taxon>Arthropoda</taxon>
        <taxon>Hexapoda</taxon>
        <taxon>Insecta</taxon>
        <taxon>Pterygota</taxon>
        <taxon>Neoptera</taxon>
        <taxon>Endopterygota</taxon>
        <taxon>Lepidoptera</taxon>
        <taxon>Glossata</taxon>
        <taxon>Ditrysia</taxon>
        <taxon>Papilionoidea</taxon>
        <taxon>Nymphalidae</taxon>
        <taxon>Nymphalinae</taxon>
        <taxon>Vanessa</taxon>
    </lineage>
</organism>
<evidence type="ECO:0000256" key="1">
    <source>
        <dbReference type="SAM" id="MobiDB-lite"/>
    </source>
</evidence>
<name>A0A8B8IUC6_VANTA</name>
<dbReference type="Pfam" id="PF16009">
    <property type="entry name" value="DUF4779"/>
    <property type="match status" value="1"/>
</dbReference>
<feature type="compositionally biased region" description="Basic and acidic residues" evidence="1">
    <location>
        <begin position="62"/>
        <end position="82"/>
    </location>
</feature>
<dbReference type="AlphaFoldDB" id="A0A8B8IUC6"/>
<reference evidence="4" key="1">
    <citation type="submission" date="2025-08" db="UniProtKB">
        <authorList>
            <consortium name="RefSeq"/>
        </authorList>
    </citation>
    <scope>IDENTIFICATION</scope>
    <source>
        <tissue evidence="4">Whole body</tissue>
    </source>
</reference>
<dbReference type="OMA" id="HKDEYQE"/>
<feature type="compositionally biased region" description="Polar residues" evidence="1">
    <location>
        <begin position="90"/>
        <end position="99"/>
    </location>
</feature>
<dbReference type="InterPro" id="IPR031959">
    <property type="entry name" value="DUF4779"/>
</dbReference>
<accession>A0A8B8IUC6</accession>
<keyword evidence="3" id="KW-1185">Reference proteome</keyword>
<evidence type="ECO:0000313" key="4">
    <source>
        <dbReference type="RefSeq" id="XP_026500142.2"/>
    </source>
</evidence>
<dbReference type="RefSeq" id="XP_026500142.2">
    <property type="nucleotide sequence ID" value="XM_026644357.2"/>
</dbReference>
<evidence type="ECO:0000313" key="3">
    <source>
        <dbReference type="Proteomes" id="UP001652626"/>
    </source>
</evidence>
<feature type="region of interest" description="Disordered" evidence="1">
    <location>
        <begin position="297"/>
        <end position="325"/>
    </location>
</feature>